<dbReference type="Proteomes" id="UP000183038">
    <property type="component" value="Unassembled WGS sequence"/>
</dbReference>
<dbReference type="Pfam" id="PF01370">
    <property type="entry name" value="Epimerase"/>
    <property type="match status" value="1"/>
</dbReference>
<dbReference type="RefSeq" id="WP_074670247.1">
    <property type="nucleotide sequence ID" value="NZ_FNTB01000001.1"/>
</dbReference>
<dbReference type="InterPro" id="IPR001509">
    <property type="entry name" value="Epimerase_deHydtase"/>
</dbReference>
<dbReference type="Gene3D" id="3.40.50.720">
    <property type="entry name" value="NAD(P)-binding Rossmann-like Domain"/>
    <property type="match status" value="1"/>
</dbReference>
<dbReference type="GO" id="GO:0005737">
    <property type="term" value="C:cytoplasm"/>
    <property type="evidence" value="ECO:0007669"/>
    <property type="project" value="TreeGrafter"/>
</dbReference>
<dbReference type="InterPro" id="IPR051783">
    <property type="entry name" value="NAD(P)-dependent_oxidoreduct"/>
</dbReference>
<gene>
    <name evidence="2" type="ORF">SAMN05192540_0779</name>
</gene>
<evidence type="ECO:0000313" key="3">
    <source>
        <dbReference type="Proteomes" id="UP000183038"/>
    </source>
</evidence>
<dbReference type="PANTHER" id="PTHR48079">
    <property type="entry name" value="PROTEIN YEEZ"/>
    <property type="match status" value="1"/>
</dbReference>
<dbReference type="AlphaFoldDB" id="A0A1H4K6H0"/>
<protein>
    <submittedName>
        <fullName evidence="2">Nucleoside-diphosphate-sugar epimerase</fullName>
    </submittedName>
</protein>
<evidence type="ECO:0000313" key="2">
    <source>
        <dbReference type="EMBL" id="SEB54121.1"/>
    </source>
</evidence>
<evidence type="ECO:0000259" key="1">
    <source>
        <dbReference type="Pfam" id="PF01370"/>
    </source>
</evidence>
<reference evidence="2 3" key="1">
    <citation type="submission" date="2016-10" db="EMBL/GenBank/DDBJ databases">
        <authorList>
            <person name="de Groot N.N."/>
        </authorList>
    </citation>
    <scope>NUCLEOTIDE SEQUENCE [LARGE SCALE GENOMIC DNA]</scope>
    <source>
        <strain evidence="2 3">MAR_2009_71</strain>
    </source>
</reference>
<dbReference type="EMBL" id="FNTB01000001">
    <property type="protein sequence ID" value="SEB54121.1"/>
    <property type="molecule type" value="Genomic_DNA"/>
</dbReference>
<organism evidence="2 3">
    <name type="scientific">Maribacter dokdonensis</name>
    <dbReference type="NCBI Taxonomy" id="320912"/>
    <lineage>
        <taxon>Bacteria</taxon>
        <taxon>Pseudomonadati</taxon>
        <taxon>Bacteroidota</taxon>
        <taxon>Flavobacteriia</taxon>
        <taxon>Flavobacteriales</taxon>
        <taxon>Flavobacteriaceae</taxon>
        <taxon>Maribacter</taxon>
    </lineage>
</organism>
<sequence length="335" mass="37453">MVLVTGGTGLVGSHLLLKLTRENIAVRALYRSVDKLSQVKKIFSYYTDDSLSLFNQIEWIQGDILDIPSLENAIVNITQVYHCAAFISFDPSDFKKLERVNREGTTNIVNICIAAGINKLCYVSTIGTIGRTLNGETATEETDWTRQNANPYAITKHLAEMEVWRGAQENLNVVIVNPGVILGPGFWDSGSGSFFKTASKGYNYYPPGGSGFISVRDVVTIMTTLMNSNIHSERYILVAENLSYKDVLHKIALTMGKRPPTKPLKFWQLNIGRILDKLKTIFTGSNRTITKNTIYGLKHPSIFNNSKIKQVIKTDFESLDEQITFSSKLFIAEHS</sequence>
<dbReference type="PANTHER" id="PTHR48079:SF6">
    <property type="entry name" value="NAD(P)-BINDING DOMAIN-CONTAINING PROTEIN-RELATED"/>
    <property type="match status" value="1"/>
</dbReference>
<dbReference type="OrthoDB" id="596910at2"/>
<name>A0A1H4K6H0_9FLAO</name>
<feature type="domain" description="NAD-dependent epimerase/dehydratase" evidence="1">
    <location>
        <begin position="2"/>
        <end position="228"/>
    </location>
</feature>
<proteinExistence type="predicted"/>
<accession>A0A1H4K6H0</accession>
<dbReference type="GO" id="GO:0004029">
    <property type="term" value="F:aldehyde dehydrogenase (NAD+) activity"/>
    <property type="evidence" value="ECO:0007669"/>
    <property type="project" value="TreeGrafter"/>
</dbReference>
<dbReference type="InterPro" id="IPR036291">
    <property type="entry name" value="NAD(P)-bd_dom_sf"/>
</dbReference>
<dbReference type="SUPFAM" id="SSF51735">
    <property type="entry name" value="NAD(P)-binding Rossmann-fold domains"/>
    <property type="match status" value="1"/>
</dbReference>